<feature type="domain" description="HMA" evidence="2">
    <location>
        <begin position="28"/>
        <end position="94"/>
    </location>
</feature>
<keyword evidence="4" id="KW-1185">Reference proteome</keyword>
<dbReference type="HOGENOM" id="CLU_134973_0_2_10"/>
<dbReference type="STRING" id="742817.HMPREF9449_02634"/>
<dbReference type="CDD" id="cd00371">
    <property type="entry name" value="HMA"/>
    <property type="match status" value="1"/>
</dbReference>
<dbReference type="Gene3D" id="3.30.70.100">
    <property type="match status" value="1"/>
</dbReference>
<accession>H1DK48</accession>
<dbReference type="GeneID" id="98070168"/>
<proteinExistence type="predicted"/>
<comment type="caution">
    <text evidence="3">The sequence shown here is derived from an EMBL/GenBank/DDBJ whole genome shotgun (WGS) entry which is preliminary data.</text>
</comment>
<protein>
    <recommendedName>
        <fullName evidence="2">HMA domain-containing protein</fullName>
    </recommendedName>
</protein>
<dbReference type="eggNOG" id="COG2608">
    <property type="taxonomic scope" value="Bacteria"/>
</dbReference>
<dbReference type="EMBL" id="ADMC01000028">
    <property type="protein sequence ID" value="EHP45662.1"/>
    <property type="molecule type" value="Genomic_DNA"/>
</dbReference>
<keyword evidence="1" id="KW-0732">Signal</keyword>
<gene>
    <name evidence="3" type="ORF">HMPREF9449_02634</name>
</gene>
<dbReference type="Proteomes" id="UP000004892">
    <property type="component" value="Unassembled WGS sequence"/>
</dbReference>
<evidence type="ECO:0000256" key="1">
    <source>
        <dbReference type="SAM" id="SignalP"/>
    </source>
</evidence>
<evidence type="ECO:0000313" key="4">
    <source>
        <dbReference type="Proteomes" id="UP000004892"/>
    </source>
</evidence>
<evidence type="ECO:0000313" key="3">
    <source>
        <dbReference type="EMBL" id="EHP45662.1"/>
    </source>
</evidence>
<feature type="chain" id="PRO_5003549569" description="HMA domain-containing protein" evidence="1">
    <location>
        <begin position="24"/>
        <end position="105"/>
    </location>
</feature>
<dbReference type="Pfam" id="PF00403">
    <property type="entry name" value="HMA"/>
    <property type="match status" value="1"/>
</dbReference>
<dbReference type="RefSeq" id="WP_009137778.1">
    <property type="nucleotide sequence ID" value="NZ_JH594597.1"/>
</dbReference>
<dbReference type="InterPro" id="IPR036163">
    <property type="entry name" value="HMA_dom_sf"/>
</dbReference>
<feature type="signal peptide" evidence="1">
    <location>
        <begin position="1"/>
        <end position="23"/>
    </location>
</feature>
<dbReference type="PATRIC" id="fig|742817.3.peg.2823"/>
<evidence type="ECO:0000259" key="2">
    <source>
        <dbReference type="PROSITE" id="PS50846"/>
    </source>
</evidence>
<dbReference type="GO" id="GO:0046872">
    <property type="term" value="F:metal ion binding"/>
    <property type="evidence" value="ECO:0007669"/>
    <property type="project" value="InterPro"/>
</dbReference>
<sequence length="105" mass="11895">MMKTLKIVCLLMLAFCWVTKAEAANKEVKTIVYHATLHCESCKAKVEKNIPFEKGVKNLDVNLEKQTVTITFRTDKNTPEKLQKAIEKLNIPVSGFEEQKTPSAK</sequence>
<organism evidence="3 4">
    <name type="scientific">Odoribacter laneus YIT 12061</name>
    <dbReference type="NCBI Taxonomy" id="742817"/>
    <lineage>
        <taxon>Bacteria</taxon>
        <taxon>Pseudomonadati</taxon>
        <taxon>Bacteroidota</taxon>
        <taxon>Bacteroidia</taxon>
        <taxon>Bacteroidales</taxon>
        <taxon>Odoribacteraceae</taxon>
        <taxon>Odoribacter</taxon>
    </lineage>
</organism>
<dbReference type="PROSITE" id="PS50846">
    <property type="entry name" value="HMA_2"/>
    <property type="match status" value="1"/>
</dbReference>
<reference evidence="3 4" key="1">
    <citation type="submission" date="2012-01" db="EMBL/GenBank/DDBJ databases">
        <title>The Genome Sequence of Odoribacter laneus YIT 12061.</title>
        <authorList>
            <consortium name="The Broad Institute Genome Sequencing Platform"/>
            <person name="Earl A."/>
            <person name="Ward D."/>
            <person name="Feldgarden M."/>
            <person name="Gevers D."/>
            <person name="Morotomi M."/>
            <person name="Young S.K."/>
            <person name="Zeng Q."/>
            <person name="Gargeya S."/>
            <person name="Fitzgerald M."/>
            <person name="Haas B."/>
            <person name="Abouelleil A."/>
            <person name="Alvarado L."/>
            <person name="Arachchi H.M."/>
            <person name="Berlin A."/>
            <person name="Chapman S.B."/>
            <person name="Gearin G."/>
            <person name="Goldberg J."/>
            <person name="Griggs A."/>
            <person name="Gujja S."/>
            <person name="Hansen M."/>
            <person name="Heiman D."/>
            <person name="Howarth C."/>
            <person name="Larimer J."/>
            <person name="Lui A."/>
            <person name="MacDonald P.J.P."/>
            <person name="McCowen C."/>
            <person name="Montmayeur A."/>
            <person name="Murphy C."/>
            <person name="Neiman D."/>
            <person name="Pearson M."/>
            <person name="Priest M."/>
            <person name="Roberts A."/>
            <person name="Saif S."/>
            <person name="Shea T."/>
            <person name="Sisk P."/>
            <person name="Stolte C."/>
            <person name="Sykes S."/>
            <person name="Wortman J."/>
            <person name="Nusbaum C."/>
            <person name="Birren B."/>
        </authorList>
    </citation>
    <scope>NUCLEOTIDE SEQUENCE [LARGE SCALE GENOMIC DNA]</scope>
    <source>
        <strain evidence="3 4">YIT 12061</strain>
    </source>
</reference>
<dbReference type="AlphaFoldDB" id="H1DK48"/>
<dbReference type="InterPro" id="IPR006121">
    <property type="entry name" value="HMA_dom"/>
</dbReference>
<dbReference type="SUPFAM" id="SSF55008">
    <property type="entry name" value="HMA, heavy metal-associated domain"/>
    <property type="match status" value="1"/>
</dbReference>
<name>H1DK48_9BACT</name>